<evidence type="ECO:0000313" key="1">
    <source>
        <dbReference type="EMBL" id="GFX94379.1"/>
    </source>
</evidence>
<dbReference type="EMBL" id="BMAU01021177">
    <property type="protein sequence ID" value="GFX94379.1"/>
    <property type="molecule type" value="Genomic_DNA"/>
</dbReference>
<evidence type="ECO:0000313" key="2">
    <source>
        <dbReference type="Proteomes" id="UP000887159"/>
    </source>
</evidence>
<dbReference type="Gene3D" id="2.40.70.10">
    <property type="entry name" value="Acid Proteases"/>
    <property type="match status" value="1"/>
</dbReference>
<dbReference type="CDD" id="cd00303">
    <property type="entry name" value="retropepsin_like"/>
    <property type="match status" value="1"/>
</dbReference>
<keyword evidence="2" id="KW-1185">Reference proteome</keyword>
<reference evidence="1" key="1">
    <citation type="submission" date="2020-08" db="EMBL/GenBank/DDBJ databases">
        <title>Multicomponent nature underlies the extraordinary mechanical properties of spider dragline silk.</title>
        <authorList>
            <person name="Kono N."/>
            <person name="Nakamura H."/>
            <person name="Mori M."/>
            <person name="Yoshida Y."/>
            <person name="Ohtoshi R."/>
            <person name="Malay A.D."/>
            <person name="Moran D.A.P."/>
            <person name="Tomita M."/>
            <person name="Numata K."/>
            <person name="Arakawa K."/>
        </authorList>
    </citation>
    <scope>NUCLEOTIDE SEQUENCE</scope>
</reference>
<proteinExistence type="predicted"/>
<dbReference type="AlphaFoldDB" id="A0A8X6V5Z2"/>
<gene>
    <name evidence="1" type="primary">AVEN_14542_1</name>
    <name evidence="1" type="ORF">TNCV_4294241</name>
</gene>
<dbReference type="Proteomes" id="UP000887159">
    <property type="component" value="Unassembled WGS sequence"/>
</dbReference>
<protein>
    <submittedName>
        <fullName evidence="1">Integrase catalytic domain-containing protein</fullName>
    </submittedName>
</protein>
<dbReference type="InterPro" id="IPR021109">
    <property type="entry name" value="Peptidase_aspartic_dom_sf"/>
</dbReference>
<accession>A0A8X6V5Z2</accession>
<organism evidence="1 2">
    <name type="scientific">Trichonephila clavipes</name>
    <name type="common">Golden silk orbweaver</name>
    <name type="synonym">Nephila clavipes</name>
    <dbReference type="NCBI Taxonomy" id="2585209"/>
    <lineage>
        <taxon>Eukaryota</taxon>
        <taxon>Metazoa</taxon>
        <taxon>Ecdysozoa</taxon>
        <taxon>Arthropoda</taxon>
        <taxon>Chelicerata</taxon>
        <taxon>Arachnida</taxon>
        <taxon>Araneae</taxon>
        <taxon>Araneomorphae</taxon>
        <taxon>Entelegynae</taxon>
        <taxon>Araneoidea</taxon>
        <taxon>Nephilidae</taxon>
        <taxon>Trichonephila</taxon>
    </lineage>
</organism>
<name>A0A8X6V5Z2_TRICX</name>
<sequence length="248" mass="27616">MSQLSAKASVFKPINYIGEISKESQGVGDLFTATSYVKSKSVLLATAICFIRDSFGKMQEVRALLDGGSTSNFISQQCMNRLNLKREKINILVSGLNNSELTIKSRVNATIANRGNSYETNADFFVVPRITDMIPSQPFNVSLGNFSREKLADENFNIPGNIDLLLGAEIFYEILLPGQTNLLNTKLIFQNTVFGYIASGSIPVSSENKPHCGLIKDNVDLEKTMRRFWEIENVEPETIKNKETIICE</sequence>
<comment type="caution">
    <text evidence="1">The sequence shown here is derived from an EMBL/GenBank/DDBJ whole genome shotgun (WGS) entry which is preliminary data.</text>
</comment>